<dbReference type="InterPro" id="IPR026319">
    <property type="entry name" value="ZC2HC1A/B-like"/>
</dbReference>
<evidence type="ECO:0000256" key="4">
    <source>
        <dbReference type="ARBA" id="ARBA00022833"/>
    </source>
</evidence>
<dbReference type="GO" id="GO:0008270">
    <property type="term" value="F:zinc ion binding"/>
    <property type="evidence" value="ECO:0007669"/>
    <property type="project" value="UniProtKB-KW"/>
</dbReference>
<evidence type="ECO:0000256" key="1">
    <source>
        <dbReference type="ARBA" id="ARBA00022723"/>
    </source>
</evidence>
<protein>
    <submittedName>
        <fullName evidence="9">Zinc finger protein 474-like</fullName>
    </submittedName>
</protein>
<evidence type="ECO:0000259" key="7">
    <source>
        <dbReference type="PROSITE" id="PS52027"/>
    </source>
</evidence>
<keyword evidence="3 5" id="KW-0863">Zinc-finger</keyword>
<gene>
    <name evidence="9" type="primary">LOC108743518</name>
</gene>
<dbReference type="InParanoid" id="A0A1W4XP91"/>
<keyword evidence="8" id="KW-1185">Reference proteome</keyword>
<dbReference type="Pfam" id="PF13913">
    <property type="entry name" value="zf-C2HC_2"/>
    <property type="match status" value="2"/>
</dbReference>
<keyword evidence="1" id="KW-0479">Metal-binding</keyword>
<accession>A0A1W4XP91</accession>
<keyword evidence="2" id="KW-0677">Repeat</keyword>
<evidence type="ECO:0000313" key="9">
    <source>
        <dbReference type="RefSeq" id="XP_018334592.1"/>
    </source>
</evidence>
<feature type="region of interest" description="Disordered" evidence="6">
    <location>
        <begin position="1"/>
        <end position="20"/>
    </location>
</feature>
<dbReference type="PANTHER" id="PTHR13555">
    <property type="entry name" value="C2H2 ZINC FINGER CGI-62-RELATED"/>
    <property type="match status" value="1"/>
</dbReference>
<evidence type="ECO:0000256" key="3">
    <source>
        <dbReference type="ARBA" id="ARBA00022771"/>
    </source>
</evidence>
<feature type="domain" description="C2HC/C3H-type" evidence="7">
    <location>
        <begin position="25"/>
        <end position="54"/>
    </location>
</feature>
<proteinExistence type="predicted"/>
<dbReference type="InterPro" id="IPR049899">
    <property type="entry name" value="Znf_C2HC_C3H"/>
</dbReference>
<organism evidence="8 9">
    <name type="scientific">Agrilus planipennis</name>
    <name type="common">Emerald ash borer</name>
    <name type="synonym">Agrilus marcopoli</name>
    <dbReference type="NCBI Taxonomy" id="224129"/>
    <lineage>
        <taxon>Eukaryota</taxon>
        <taxon>Metazoa</taxon>
        <taxon>Ecdysozoa</taxon>
        <taxon>Arthropoda</taxon>
        <taxon>Hexapoda</taxon>
        <taxon>Insecta</taxon>
        <taxon>Pterygota</taxon>
        <taxon>Neoptera</taxon>
        <taxon>Endopterygota</taxon>
        <taxon>Coleoptera</taxon>
        <taxon>Polyphaga</taxon>
        <taxon>Elateriformia</taxon>
        <taxon>Buprestoidea</taxon>
        <taxon>Buprestidae</taxon>
        <taxon>Agrilinae</taxon>
        <taxon>Agrilus</taxon>
    </lineage>
</organism>
<dbReference type="PROSITE" id="PS52027">
    <property type="entry name" value="ZF_C2HC_C3H"/>
    <property type="match status" value="2"/>
</dbReference>
<keyword evidence="4" id="KW-0862">Zinc</keyword>
<evidence type="ECO:0000256" key="5">
    <source>
        <dbReference type="PROSITE-ProRule" id="PRU01371"/>
    </source>
</evidence>
<reference evidence="9" key="1">
    <citation type="submission" date="2025-08" db="UniProtKB">
        <authorList>
            <consortium name="RefSeq"/>
        </authorList>
    </citation>
    <scope>IDENTIFICATION</scope>
    <source>
        <tissue evidence="9">Entire body</tissue>
    </source>
</reference>
<evidence type="ECO:0000313" key="8">
    <source>
        <dbReference type="Proteomes" id="UP000192223"/>
    </source>
</evidence>
<feature type="compositionally biased region" description="Polar residues" evidence="6">
    <location>
        <begin position="1"/>
        <end position="19"/>
    </location>
</feature>
<sequence length="131" mass="15101">MEVVSSGNSDQCEGKTNSNSRRRPRILPCYICGRPFSISSINIHEPQCLKKWNIQNDKLPKDKRRPEPKKPDFVFTPVGELNYEATFDRIWDNHLSELIPCNQCGRTFFPDRIEKHERACAGNGLKVKAIK</sequence>
<name>A0A1W4XP91_AGRPL</name>
<dbReference type="Gene3D" id="3.30.160.60">
    <property type="entry name" value="Classic Zinc Finger"/>
    <property type="match status" value="2"/>
</dbReference>
<evidence type="ECO:0000256" key="6">
    <source>
        <dbReference type="SAM" id="MobiDB-lite"/>
    </source>
</evidence>
<dbReference type="KEGG" id="apln:108743518"/>
<dbReference type="AlphaFoldDB" id="A0A1W4XP91"/>
<dbReference type="Proteomes" id="UP000192223">
    <property type="component" value="Unplaced"/>
</dbReference>
<feature type="domain" description="C2HC/C3H-type" evidence="7">
    <location>
        <begin position="97"/>
        <end position="126"/>
    </location>
</feature>
<dbReference type="PANTHER" id="PTHR13555:SF68">
    <property type="entry name" value="ZINC FINGER PROTEIN 474"/>
    <property type="match status" value="1"/>
</dbReference>
<dbReference type="GeneID" id="108743518"/>
<evidence type="ECO:0000256" key="2">
    <source>
        <dbReference type="ARBA" id="ARBA00022737"/>
    </source>
</evidence>
<dbReference type="OrthoDB" id="265955at2759"/>
<dbReference type="RefSeq" id="XP_018334592.1">
    <property type="nucleotide sequence ID" value="XM_018479090.1"/>
</dbReference>